<dbReference type="Proteomes" id="UP000637578">
    <property type="component" value="Unassembled WGS sequence"/>
</dbReference>
<comment type="similarity">
    <text evidence="1">Belongs to the enoyl-CoA hydratase/isomerase family.</text>
</comment>
<organism evidence="3 4">
    <name type="scientific">Longimycelium tulufanense</name>
    <dbReference type="NCBI Taxonomy" id="907463"/>
    <lineage>
        <taxon>Bacteria</taxon>
        <taxon>Bacillati</taxon>
        <taxon>Actinomycetota</taxon>
        <taxon>Actinomycetes</taxon>
        <taxon>Pseudonocardiales</taxon>
        <taxon>Pseudonocardiaceae</taxon>
        <taxon>Longimycelium</taxon>
    </lineage>
</organism>
<dbReference type="AlphaFoldDB" id="A0A8J3CIE4"/>
<reference evidence="3" key="1">
    <citation type="journal article" date="2014" name="Int. J. Syst. Evol. Microbiol.">
        <title>Complete genome sequence of Corynebacterium casei LMG S-19264T (=DSM 44701T), isolated from a smear-ripened cheese.</title>
        <authorList>
            <consortium name="US DOE Joint Genome Institute (JGI-PGF)"/>
            <person name="Walter F."/>
            <person name="Albersmeier A."/>
            <person name="Kalinowski J."/>
            <person name="Ruckert C."/>
        </authorList>
    </citation>
    <scope>NUCLEOTIDE SEQUENCE</scope>
    <source>
        <strain evidence="3">CGMCC 4.5737</strain>
    </source>
</reference>
<reference evidence="3" key="2">
    <citation type="submission" date="2020-09" db="EMBL/GenBank/DDBJ databases">
        <authorList>
            <person name="Sun Q."/>
            <person name="Zhou Y."/>
        </authorList>
    </citation>
    <scope>NUCLEOTIDE SEQUENCE</scope>
    <source>
        <strain evidence="3">CGMCC 4.5737</strain>
    </source>
</reference>
<dbReference type="Pfam" id="PF01575">
    <property type="entry name" value="MaoC_dehydratas"/>
    <property type="match status" value="1"/>
</dbReference>
<sequence>MGGNIVDVATVAYEDLSPGRVIDLGRTVVDRDEMLAFARRFDPQPFHLDEDTPADSVLGGLCASGWFTASLWMRAYVDHLLADSTSLGSPGGKELSWLAPVRAGDELRFQLEVLSARRSRSRPEMGLVEMTGTAYRMTEDGGEQCVLRFTYTGLFGVAGKDSEESS</sequence>
<keyword evidence="4" id="KW-1185">Reference proteome</keyword>
<feature type="domain" description="MaoC-like" evidence="2">
    <location>
        <begin position="26"/>
        <end position="121"/>
    </location>
</feature>
<name>A0A8J3CIE4_9PSEU</name>
<dbReference type="CDD" id="cd03454">
    <property type="entry name" value="YdeM"/>
    <property type="match status" value="1"/>
</dbReference>
<dbReference type="InterPro" id="IPR052342">
    <property type="entry name" value="MCH/BMMD"/>
</dbReference>
<evidence type="ECO:0000259" key="2">
    <source>
        <dbReference type="Pfam" id="PF01575"/>
    </source>
</evidence>
<gene>
    <name evidence="3" type="ORF">GCM10012275_40890</name>
</gene>
<accession>A0A8J3CIE4</accession>
<dbReference type="Gene3D" id="3.10.129.10">
    <property type="entry name" value="Hotdog Thioesterase"/>
    <property type="match status" value="1"/>
</dbReference>
<comment type="caution">
    <text evidence="3">The sequence shown here is derived from an EMBL/GenBank/DDBJ whole genome shotgun (WGS) entry which is preliminary data.</text>
</comment>
<evidence type="ECO:0000313" key="4">
    <source>
        <dbReference type="Proteomes" id="UP000637578"/>
    </source>
</evidence>
<dbReference type="PANTHER" id="PTHR43664">
    <property type="entry name" value="MONOAMINE OXIDASE-RELATED"/>
    <property type="match status" value="1"/>
</dbReference>
<evidence type="ECO:0000313" key="3">
    <source>
        <dbReference type="EMBL" id="GGM66153.1"/>
    </source>
</evidence>
<dbReference type="InterPro" id="IPR029069">
    <property type="entry name" value="HotDog_dom_sf"/>
</dbReference>
<evidence type="ECO:0000256" key="1">
    <source>
        <dbReference type="ARBA" id="ARBA00005254"/>
    </source>
</evidence>
<protein>
    <recommendedName>
        <fullName evidence="2">MaoC-like domain-containing protein</fullName>
    </recommendedName>
</protein>
<dbReference type="SUPFAM" id="SSF54637">
    <property type="entry name" value="Thioesterase/thiol ester dehydrase-isomerase"/>
    <property type="match status" value="1"/>
</dbReference>
<dbReference type="PANTHER" id="PTHR43664:SF1">
    <property type="entry name" value="BETA-METHYLMALYL-COA DEHYDRATASE"/>
    <property type="match status" value="1"/>
</dbReference>
<dbReference type="InterPro" id="IPR002539">
    <property type="entry name" value="MaoC-like_dom"/>
</dbReference>
<dbReference type="EMBL" id="BMMK01000020">
    <property type="protein sequence ID" value="GGM66153.1"/>
    <property type="molecule type" value="Genomic_DNA"/>
</dbReference>
<proteinExistence type="inferred from homology"/>